<dbReference type="AlphaFoldDB" id="A0A848F9X9"/>
<gene>
    <name evidence="1" type="ORF">HHL10_11815</name>
</gene>
<keyword evidence="2" id="KW-1185">Reference proteome</keyword>
<protein>
    <submittedName>
        <fullName evidence="1">Uncharacterized protein</fullName>
    </submittedName>
</protein>
<sequence length="88" mass="9450">MNAPAAPPMTPWHKRVLDWLGVELSEESPVLVPVPAPAAPGAGERFPWELAPPPPRVPQWGAADRPELLLGLQDMSPQEAPRAGSSRC</sequence>
<comment type="caution">
    <text evidence="1">The sequence shown here is derived from an EMBL/GenBank/DDBJ whole genome shotgun (WGS) entry which is preliminary data.</text>
</comment>
<name>A0A848F9X9_9BURK</name>
<accession>A0A848F9X9</accession>
<evidence type="ECO:0000313" key="2">
    <source>
        <dbReference type="Proteomes" id="UP000574067"/>
    </source>
</evidence>
<evidence type="ECO:0000313" key="1">
    <source>
        <dbReference type="EMBL" id="NML15656.1"/>
    </source>
</evidence>
<dbReference type="Proteomes" id="UP000574067">
    <property type="component" value="Unassembled WGS sequence"/>
</dbReference>
<proteinExistence type="predicted"/>
<organism evidence="1 2">
    <name type="scientific">Azohydromonas caseinilytica</name>
    <dbReference type="NCBI Taxonomy" id="2728836"/>
    <lineage>
        <taxon>Bacteria</taxon>
        <taxon>Pseudomonadati</taxon>
        <taxon>Pseudomonadota</taxon>
        <taxon>Betaproteobacteria</taxon>
        <taxon>Burkholderiales</taxon>
        <taxon>Sphaerotilaceae</taxon>
        <taxon>Azohydromonas</taxon>
    </lineage>
</organism>
<dbReference type="EMBL" id="JABBFW010000007">
    <property type="protein sequence ID" value="NML15656.1"/>
    <property type="molecule type" value="Genomic_DNA"/>
</dbReference>
<dbReference type="RefSeq" id="WP_169160567.1">
    <property type="nucleotide sequence ID" value="NZ_JABBFW010000007.1"/>
</dbReference>
<reference evidence="1 2" key="1">
    <citation type="submission" date="2020-04" db="EMBL/GenBank/DDBJ databases">
        <title>Azohydromonas sp. isolated from soil.</title>
        <authorList>
            <person name="Dahal R.H."/>
        </authorList>
    </citation>
    <scope>NUCLEOTIDE SEQUENCE [LARGE SCALE GENOMIC DNA]</scope>
    <source>
        <strain evidence="1 2">G-1-1-14</strain>
    </source>
</reference>